<comment type="caution">
    <text evidence="2">The sequence shown here is derived from an EMBL/GenBank/DDBJ whole genome shotgun (WGS) entry which is preliminary data.</text>
</comment>
<protein>
    <submittedName>
        <fullName evidence="2">Uncharacterized protein</fullName>
    </submittedName>
</protein>
<dbReference type="OrthoDB" id="2654423at2759"/>
<sequence>MGRKRKYFTAEERVAANRAKSKKHYEKAKEQINKKKRRQYKQVQRQNLNLRRSSQENLNRKTQQLPEPKPVKTPVQVWVDQAQRLKRRFNEYILSDPIAFTAKQCAQYLAQKNIKSIADCNSVLDHYQERIHRYQNSVYGLTGLGPEYNQLKTIALEVDNVHRWVEEIHMAALIGYDEVKSMYARMSFEFQTDLK</sequence>
<proteinExistence type="predicted"/>
<gene>
    <name evidence="2" type="ORF">JR316_010560</name>
</gene>
<dbReference type="EMBL" id="JAFIQS010000011">
    <property type="protein sequence ID" value="KAG5164913.1"/>
    <property type="molecule type" value="Genomic_DNA"/>
</dbReference>
<evidence type="ECO:0000313" key="2">
    <source>
        <dbReference type="EMBL" id="KAG5164913.1"/>
    </source>
</evidence>
<evidence type="ECO:0000256" key="1">
    <source>
        <dbReference type="SAM" id="MobiDB-lite"/>
    </source>
</evidence>
<feature type="region of interest" description="Disordered" evidence="1">
    <location>
        <begin position="1"/>
        <end position="70"/>
    </location>
</feature>
<dbReference type="AlphaFoldDB" id="A0A8H8CGQ8"/>
<name>A0A8H8CGQ8_PSICU</name>
<organism evidence="2">
    <name type="scientific">Psilocybe cubensis</name>
    <name type="common">Psychedelic mushroom</name>
    <name type="synonym">Stropharia cubensis</name>
    <dbReference type="NCBI Taxonomy" id="181762"/>
    <lineage>
        <taxon>Eukaryota</taxon>
        <taxon>Fungi</taxon>
        <taxon>Dikarya</taxon>
        <taxon>Basidiomycota</taxon>
        <taxon>Agaricomycotina</taxon>
        <taxon>Agaricomycetes</taxon>
        <taxon>Agaricomycetidae</taxon>
        <taxon>Agaricales</taxon>
        <taxon>Agaricineae</taxon>
        <taxon>Strophariaceae</taxon>
        <taxon>Psilocybe</taxon>
    </lineage>
</organism>
<feature type="compositionally biased region" description="Polar residues" evidence="1">
    <location>
        <begin position="47"/>
        <end position="65"/>
    </location>
</feature>
<accession>A0A8H8CGQ8</accession>
<reference evidence="2" key="1">
    <citation type="submission" date="2021-02" db="EMBL/GenBank/DDBJ databases">
        <title>Psilocybe cubensis genome.</title>
        <authorList>
            <person name="Mckernan K.J."/>
            <person name="Crawford S."/>
            <person name="Trippe A."/>
            <person name="Kane L.T."/>
            <person name="Mclaughlin S."/>
        </authorList>
    </citation>
    <scope>NUCLEOTIDE SEQUENCE [LARGE SCALE GENOMIC DNA]</scope>
    <source>
        <strain evidence="2">MGC-MH-2018</strain>
    </source>
</reference>